<feature type="transmembrane region" description="Helical" evidence="6">
    <location>
        <begin position="12"/>
        <end position="40"/>
    </location>
</feature>
<evidence type="ECO:0000256" key="2">
    <source>
        <dbReference type="ARBA" id="ARBA00010617"/>
    </source>
</evidence>
<proteinExistence type="inferred from homology"/>
<dbReference type="EMBL" id="ML220144">
    <property type="protein sequence ID" value="TGZ78177.1"/>
    <property type="molecule type" value="Genomic_DNA"/>
</dbReference>
<evidence type="ECO:0000256" key="4">
    <source>
        <dbReference type="ARBA" id="ARBA00022723"/>
    </source>
</evidence>
<dbReference type="Pfam" id="PF00067">
    <property type="entry name" value="p450"/>
    <property type="match status" value="1"/>
</dbReference>
<keyword evidence="4" id="KW-0479">Metal-binding</keyword>
<keyword evidence="5" id="KW-0408">Iron</keyword>
<dbReference type="GO" id="GO:0020037">
    <property type="term" value="F:heme binding"/>
    <property type="evidence" value="ECO:0007669"/>
    <property type="project" value="InterPro"/>
</dbReference>
<sequence length="513" mass="58014">MVLVDKLTSFAIILLGVVLNLSVGEVMCAFLTALLTFFLLHITHNLFFHPLSHIPGPRLAAATHLYLTYHHFHGRLPFVLKLLHSHYGPVLRIAPNTLNFSSGTSLADIYGSSPHRKFFRKAPFYTNFDAGGNTNLNTETDVLKHRELKRLLGPSLSHRSVMGVEATVRRYVEVLVGGCGRLGAEEEGVEVTEVYTEFAFDLVADLVFGRRFESLETGKRHFWIKMLLENVRFMILLNALNKLFGISLRRIAATLPKFLLRDYYKTINFTTEVTQERITALSTPSPTPPRADLLTALLPSLLTASFPLPRVADNVQALVIGGTDTLSLFFSACTYFLCQYPSTQSRLLAELRAEFKSAVEITGERLEGEGCRYLNAVIRETMRVLPPVALPLPRVSPGETVDGVWVPEGTEVSTSFYAAATDDGHFKDPMRFEPLRWLDPETTDMLEASQPLLLGPRHLTYLEMRLAIARLVWEYEMQLVDRQRDWVNENRLYAFWLKAELRVRFKRRGAVGV</sequence>
<dbReference type="FunCoup" id="A0A4S2MS17">
    <property type="interactions" value="1452"/>
</dbReference>
<dbReference type="InterPro" id="IPR050121">
    <property type="entry name" value="Cytochrome_P450_monoxygenase"/>
</dbReference>
<evidence type="ECO:0000256" key="5">
    <source>
        <dbReference type="ARBA" id="ARBA00023004"/>
    </source>
</evidence>
<accession>A0A4S2MS17</accession>
<dbReference type="GO" id="GO:0004497">
    <property type="term" value="F:monooxygenase activity"/>
    <property type="evidence" value="ECO:0007669"/>
    <property type="project" value="InterPro"/>
</dbReference>
<keyword evidence="6" id="KW-0472">Membrane</keyword>
<comment type="similarity">
    <text evidence="2">Belongs to the cytochrome P450 family.</text>
</comment>
<protein>
    <submittedName>
        <fullName evidence="7">Cytochrome P450</fullName>
    </submittedName>
</protein>
<evidence type="ECO:0000313" key="8">
    <source>
        <dbReference type="Proteomes" id="UP000298138"/>
    </source>
</evidence>
<keyword evidence="8" id="KW-1185">Reference proteome</keyword>
<evidence type="ECO:0000256" key="6">
    <source>
        <dbReference type="SAM" id="Phobius"/>
    </source>
</evidence>
<dbReference type="AlphaFoldDB" id="A0A4S2MS17"/>
<dbReference type="PANTHER" id="PTHR24305">
    <property type="entry name" value="CYTOCHROME P450"/>
    <property type="match status" value="1"/>
</dbReference>
<keyword evidence="6" id="KW-1133">Transmembrane helix</keyword>
<dbReference type="GO" id="GO:0016705">
    <property type="term" value="F:oxidoreductase activity, acting on paired donors, with incorporation or reduction of molecular oxygen"/>
    <property type="evidence" value="ECO:0007669"/>
    <property type="project" value="InterPro"/>
</dbReference>
<dbReference type="OrthoDB" id="1470350at2759"/>
<dbReference type="InterPro" id="IPR036396">
    <property type="entry name" value="Cyt_P450_sf"/>
</dbReference>
<dbReference type="Gene3D" id="1.10.630.10">
    <property type="entry name" value="Cytochrome P450"/>
    <property type="match status" value="1"/>
</dbReference>
<dbReference type="InterPro" id="IPR001128">
    <property type="entry name" value="Cyt_P450"/>
</dbReference>
<comment type="cofactor">
    <cofactor evidence="1">
        <name>heme</name>
        <dbReference type="ChEBI" id="CHEBI:30413"/>
    </cofactor>
</comment>
<organism evidence="7 8">
    <name type="scientific">Ascodesmis nigricans</name>
    <dbReference type="NCBI Taxonomy" id="341454"/>
    <lineage>
        <taxon>Eukaryota</taxon>
        <taxon>Fungi</taxon>
        <taxon>Dikarya</taxon>
        <taxon>Ascomycota</taxon>
        <taxon>Pezizomycotina</taxon>
        <taxon>Pezizomycetes</taxon>
        <taxon>Pezizales</taxon>
        <taxon>Ascodesmidaceae</taxon>
        <taxon>Ascodesmis</taxon>
    </lineage>
</organism>
<dbReference type="PANTHER" id="PTHR24305:SF210">
    <property type="entry name" value="CYTOCHROME P450 MONOOXYGENASE ASQL-RELATED"/>
    <property type="match status" value="1"/>
</dbReference>
<name>A0A4S2MS17_9PEZI</name>
<evidence type="ECO:0000256" key="1">
    <source>
        <dbReference type="ARBA" id="ARBA00001971"/>
    </source>
</evidence>
<evidence type="ECO:0000313" key="7">
    <source>
        <dbReference type="EMBL" id="TGZ78177.1"/>
    </source>
</evidence>
<dbReference type="PRINTS" id="PR00463">
    <property type="entry name" value="EP450I"/>
</dbReference>
<dbReference type="GO" id="GO:0005506">
    <property type="term" value="F:iron ion binding"/>
    <property type="evidence" value="ECO:0007669"/>
    <property type="project" value="InterPro"/>
</dbReference>
<evidence type="ECO:0000256" key="3">
    <source>
        <dbReference type="ARBA" id="ARBA00022617"/>
    </source>
</evidence>
<dbReference type="InterPro" id="IPR002401">
    <property type="entry name" value="Cyt_P450_E_grp-I"/>
</dbReference>
<gene>
    <name evidence="7" type="ORF">EX30DRAFT_374018</name>
</gene>
<keyword evidence="3" id="KW-0349">Heme</keyword>
<dbReference type="InParanoid" id="A0A4S2MS17"/>
<reference evidence="7 8" key="1">
    <citation type="submission" date="2019-04" db="EMBL/GenBank/DDBJ databases">
        <title>Comparative genomics and transcriptomics to analyze fruiting body development in filamentous ascomycetes.</title>
        <authorList>
            <consortium name="DOE Joint Genome Institute"/>
            <person name="Lutkenhaus R."/>
            <person name="Traeger S."/>
            <person name="Breuer J."/>
            <person name="Kuo A."/>
            <person name="Lipzen A."/>
            <person name="Pangilinan J."/>
            <person name="Dilworth D."/>
            <person name="Sandor L."/>
            <person name="Poggeler S."/>
            <person name="Barry K."/>
            <person name="Grigoriev I.V."/>
            <person name="Nowrousian M."/>
        </authorList>
    </citation>
    <scope>NUCLEOTIDE SEQUENCE [LARGE SCALE GENOMIC DNA]</scope>
    <source>
        <strain evidence="7 8">CBS 389.68</strain>
    </source>
</reference>
<dbReference type="STRING" id="341454.A0A4S2MS17"/>
<dbReference type="Proteomes" id="UP000298138">
    <property type="component" value="Unassembled WGS sequence"/>
</dbReference>
<dbReference type="SUPFAM" id="SSF48264">
    <property type="entry name" value="Cytochrome P450"/>
    <property type="match status" value="1"/>
</dbReference>
<keyword evidence="6" id="KW-0812">Transmembrane</keyword>